<feature type="non-terminal residue" evidence="6">
    <location>
        <position position="276"/>
    </location>
</feature>
<proteinExistence type="predicted"/>
<accession>A0A1C7MC48</accession>
<dbReference type="GO" id="GO:0005739">
    <property type="term" value="C:mitochondrion"/>
    <property type="evidence" value="ECO:0007669"/>
    <property type="project" value="TreeGrafter"/>
</dbReference>
<dbReference type="SUPFAM" id="SSF52540">
    <property type="entry name" value="P-loop containing nucleoside triphosphate hydrolases"/>
    <property type="match status" value="1"/>
</dbReference>
<dbReference type="Proteomes" id="UP000092993">
    <property type="component" value="Unassembled WGS sequence"/>
</dbReference>
<keyword evidence="3" id="KW-0460">Magnesium</keyword>
<dbReference type="OrthoDB" id="391988at2759"/>
<dbReference type="AlphaFoldDB" id="A0A1C7MC48"/>
<dbReference type="InterPro" id="IPR030393">
    <property type="entry name" value="G_ENGB_dom"/>
</dbReference>
<keyword evidence="1" id="KW-0479">Metal-binding</keyword>
<dbReference type="InterPro" id="IPR052279">
    <property type="entry name" value="EngB_GTPase"/>
</dbReference>
<evidence type="ECO:0000313" key="7">
    <source>
        <dbReference type="Proteomes" id="UP000092993"/>
    </source>
</evidence>
<dbReference type="InterPro" id="IPR006073">
    <property type="entry name" value="GTP-bd"/>
</dbReference>
<comment type="caution">
    <text evidence="6">The sequence shown here is derived from an EMBL/GenBank/DDBJ whole genome shotgun (WGS) entry which is preliminary data.</text>
</comment>
<evidence type="ECO:0000313" key="6">
    <source>
        <dbReference type="EMBL" id="OBZ73989.1"/>
    </source>
</evidence>
<evidence type="ECO:0000259" key="5">
    <source>
        <dbReference type="PROSITE" id="PS51706"/>
    </source>
</evidence>
<keyword evidence="7" id="KW-1185">Reference proteome</keyword>
<evidence type="ECO:0000256" key="4">
    <source>
        <dbReference type="ARBA" id="ARBA00023134"/>
    </source>
</evidence>
<keyword evidence="4" id="KW-0342">GTP-binding</keyword>
<evidence type="ECO:0000256" key="3">
    <source>
        <dbReference type="ARBA" id="ARBA00022842"/>
    </source>
</evidence>
<sequence>SRRHFNQSVTLDLCDCDCRFQSLPPCDYAIAETFMSHFVRQHANNILLRRHISTKAAAEFFSDARSAEFLAAAGDTSSIPRLYGLPEVSRILRRANVGKSTLLNAVLGRRNLLHTSKQPGRTRTLNFYRVGAAPGKLVLVDAPGYGARGRPEWGSLFDHFVQNRPELRRVYILFHAKHGLSEVDKMMLQSLNEQCSGGVKFTLQAIITKADMLLSGGSPVIKNIQKEIFEAAPNCLPAIITSVLNSPYFGIGDVRRSIVEACGLEKGSSRIYQSPP</sequence>
<reference evidence="6 7" key="1">
    <citation type="submission" date="2016-03" db="EMBL/GenBank/DDBJ databases">
        <title>Whole genome sequencing of Grifola frondosa 9006-11.</title>
        <authorList>
            <person name="Min B."/>
            <person name="Park H."/>
            <person name="Kim J.-G."/>
            <person name="Cho H."/>
            <person name="Oh Y.-L."/>
            <person name="Kong W.-S."/>
            <person name="Choi I.-G."/>
        </authorList>
    </citation>
    <scope>NUCLEOTIDE SEQUENCE [LARGE SCALE GENOMIC DNA]</scope>
    <source>
        <strain evidence="6 7">9006-11</strain>
    </source>
</reference>
<dbReference type="OMA" id="WGALFDH"/>
<feature type="non-terminal residue" evidence="6">
    <location>
        <position position="1"/>
    </location>
</feature>
<name>A0A1C7MC48_GRIFR</name>
<protein>
    <submittedName>
        <fullName evidence="6">Putative GTP-binding protein EngB</fullName>
    </submittedName>
</protein>
<dbReference type="InterPro" id="IPR027417">
    <property type="entry name" value="P-loop_NTPase"/>
</dbReference>
<dbReference type="PANTHER" id="PTHR46498:SF1">
    <property type="entry name" value="GTP-BINDING PROTEIN 8"/>
    <property type="match status" value="1"/>
</dbReference>
<dbReference type="Gene3D" id="3.40.50.300">
    <property type="entry name" value="P-loop containing nucleotide triphosphate hydrolases"/>
    <property type="match status" value="1"/>
</dbReference>
<evidence type="ECO:0000256" key="1">
    <source>
        <dbReference type="ARBA" id="ARBA00022723"/>
    </source>
</evidence>
<feature type="domain" description="EngB-type G" evidence="5">
    <location>
        <begin position="85"/>
        <end position="264"/>
    </location>
</feature>
<keyword evidence="2" id="KW-0547">Nucleotide-binding</keyword>
<dbReference type="CDD" id="cd01876">
    <property type="entry name" value="YihA_EngB"/>
    <property type="match status" value="1"/>
</dbReference>
<dbReference type="GO" id="GO:0046872">
    <property type="term" value="F:metal ion binding"/>
    <property type="evidence" value="ECO:0007669"/>
    <property type="project" value="UniProtKB-KW"/>
</dbReference>
<organism evidence="6 7">
    <name type="scientific">Grifola frondosa</name>
    <name type="common">Maitake</name>
    <name type="synonym">Polyporus frondosus</name>
    <dbReference type="NCBI Taxonomy" id="5627"/>
    <lineage>
        <taxon>Eukaryota</taxon>
        <taxon>Fungi</taxon>
        <taxon>Dikarya</taxon>
        <taxon>Basidiomycota</taxon>
        <taxon>Agaricomycotina</taxon>
        <taxon>Agaricomycetes</taxon>
        <taxon>Polyporales</taxon>
        <taxon>Grifolaceae</taxon>
        <taxon>Grifola</taxon>
    </lineage>
</organism>
<dbReference type="GO" id="GO:0005525">
    <property type="term" value="F:GTP binding"/>
    <property type="evidence" value="ECO:0007669"/>
    <property type="project" value="UniProtKB-KW"/>
</dbReference>
<dbReference type="PANTHER" id="PTHR46498">
    <property type="entry name" value="GTP-BINDING PROTEIN 8"/>
    <property type="match status" value="1"/>
</dbReference>
<dbReference type="PROSITE" id="PS51706">
    <property type="entry name" value="G_ENGB"/>
    <property type="match status" value="1"/>
</dbReference>
<evidence type="ECO:0000256" key="2">
    <source>
        <dbReference type="ARBA" id="ARBA00022741"/>
    </source>
</evidence>
<dbReference type="EMBL" id="LUGG01000006">
    <property type="protein sequence ID" value="OBZ73989.1"/>
    <property type="molecule type" value="Genomic_DNA"/>
</dbReference>
<dbReference type="STRING" id="5627.A0A1C7MC48"/>
<dbReference type="Pfam" id="PF01926">
    <property type="entry name" value="MMR_HSR1"/>
    <property type="match status" value="1"/>
</dbReference>
<gene>
    <name evidence="6" type="primary">engB</name>
    <name evidence="6" type="ORF">A0H81_05983</name>
</gene>